<feature type="compositionally biased region" description="Basic and acidic residues" evidence="2">
    <location>
        <begin position="1457"/>
        <end position="1481"/>
    </location>
</feature>
<dbReference type="PANTHER" id="PTHR14919:SF0">
    <property type="entry name" value="SPERM FLAGELLAR PROTEIN 2"/>
    <property type="match status" value="1"/>
</dbReference>
<dbReference type="InterPro" id="IPR036872">
    <property type="entry name" value="CH_dom_sf"/>
</dbReference>
<keyword evidence="1" id="KW-0175">Coiled coil</keyword>
<dbReference type="Pfam" id="PF24082">
    <property type="entry name" value="SPEF2_C"/>
    <property type="match status" value="1"/>
</dbReference>
<proteinExistence type="predicted"/>
<dbReference type="RefSeq" id="XP_030852719.1">
    <property type="nucleotide sequence ID" value="XM_030996859.1"/>
</dbReference>
<feature type="region of interest" description="Disordered" evidence="2">
    <location>
        <begin position="949"/>
        <end position="1110"/>
    </location>
</feature>
<feature type="compositionally biased region" description="Polar residues" evidence="2">
    <location>
        <begin position="990"/>
        <end position="1001"/>
    </location>
</feature>
<feature type="compositionally biased region" description="Pro residues" evidence="2">
    <location>
        <begin position="1510"/>
        <end position="1520"/>
    </location>
</feature>
<feature type="compositionally biased region" description="Polar residues" evidence="2">
    <location>
        <begin position="640"/>
        <end position="649"/>
    </location>
</feature>
<dbReference type="OMA" id="IMETKQQ"/>
<dbReference type="InterPro" id="IPR010441">
    <property type="entry name" value="CH_2"/>
</dbReference>
<evidence type="ECO:0000313" key="5">
    <source>
        <dbReference type="Proteomes" id="UP000007110"/>
    </source>
</evidence>
<feature type="coiled-coil region" evidence="1">
    <location>
        <begin position="1192"/>
        <end position="1219"/>
    </location>
</feature>
<dbReference type="InterPro" id="IPR056199">
    <property type="entry name" value="SPEF2_C"/>
</dbReference>
<name>A0A7M7PKU9_STRPU</name>
<dbReference type="InterPro" id="IPR027417">
    <property type="entry name" value="P-loop_NTPase"/>
</dbReference>
<feature type="region of interest" description="Disordered" evidence="2">
    <location>
        <begin position="1291"/>
        <end position="1417"/>
    </location>
</feature>
<protein>
    <recommendedName>
        <fullName evidence="3">Calponin-homology (CH) domain-containing protein</fullName>
    </recommendedName>
</protein>
<evidence type="ECO:0000256" key="2">
    <source>
        <dbReference type="SAM" id="MobiDB-lite"/>
    </source>
</evidence>
<feature type="compositionally biased region" description="Basic and acidic residues" evidence="2">
    <location>
        <begin position="692"/>
        <end position="727"/>
    </location>
</feature>
<dbReference type="SUPFAM" id="SSF52540">
    <property type="entry name" value="P-loop containing nucleoside triphosphate hydrolases"/>
    <property type="match status" value="1"/>
</dbReference>
<dbReference type="Pfam" id="PF22946">
    <property type="entry name" value="SPEF2_D5"/>
    <property type="match status" value="1"/>
</dbReference>
<reference evidence="5" key="1">
    <citation type="submission" date="2015-02" db="EMBL/GenBank/DDBJ databases">
        <title>Genome sequencing for Strongylocentrotus purpuratus.</title>
        <authorList>
            <person name="Murali S."/>
            <person name="Liu Y."/>
            <person name="Vee V."/>
            <person name="English A."/>
            <person name="Wang M."/>
            <person name="Skinner E."/>
            <person name="Han Y."/>
            <person name="Muzny D.M."/>
            <person name="Worley K.C."/>
            <person name="Gibbs R.A."/>
        </authorList>
    </citation>
    <scope>NUCLEOTIDE SEQUENCE</scope>
</reference>
<keyword evidence="5" id="KW-1185">Reference proteome</keyword>
<dbReference type="PROSITE" id="PS50021">
    <property type="entry name" value="CH"/>
    <property type="match status" value="1"/>
</dbReference>
<sequence length="2012" mass="226966">MTEILCRWLNDELRVSQQVDDTNFAEACANGFLIGEVLKRHQLQDDFEFFSQNKTSDSKLNNFTRLEPTFRLLEVPFDTNVARDVMTQKAGIATRLMYQIYIALQNKEAANLTGVAMETMRPRAPVKLESLERVPYGERLKILTPRQTDINLDQLVDKFRERKRSHLDVEFRTKYEEEERRRQWQQEQRMLELQKAAQARQRQTELVARIKAATVEIPKPPPNRTLRAIAVRKELSRKKEADNTSKEIAAFEQQISRNLPVGVETQDEQDVDAEVATYLQQPEKTQADLASLIKPASNDDYIGKIRKRLEEDAVARQEREKRRRKVLVDQIKAHETNEEMRREEFLVTRLMRQSQQERRIATQLLQLRHEKAVIQQNRISRQEQYEERRQKDFQEALDKEAEMARQAKLEYIEQTQRDKELHDQIAQDRADAKYQKHSNHCRDILLDIVDFSCKVGKYRELTNRLLPPKLMRDWTLLFTNGQPLYEQVEEEEFIEPEVPTEEQLMEEERQMLIDEGDFLEYKNMVGEWQPPEDSEIKGIPTNNAVLGHILARLFNIVSPPSPPPAPPDMPPFPVKACFLGKAFCGKTTLAEHMAQEHGLKVLNMDALVQEAVDAYKGGEILELPEASTETITDAGEGELQTDTQSGVNISTTLTPAPSSSAIDAKSVASAKTAVTAQPAPPSRDASQSALLEEGKEKGDEEKPEGPKEDGGAETKEGEAADSKEPKSTKKKKKDKPELSGRGKLGQKAIKLLRKGQPLKDELLIEIMVEAVRRAKDEQGWIMDGFPSTLAQAKLLEKALSGYDANAKTSKQKLRQSRLALDPHPPKDPPPPVSGIDLVVHLDVSDDLAMRRAAGRYYANQEEEEYHQEFKPPPEGSASGVGKQEKVQPVKDPAFDQEQIQHRITGFQDSWKKMDKWFSNFHILQKLDICMEKEEACQAIKNIMVETKEKMEKAKEDALKSEEEASKTAEEAPPTTADTSSAVPSEGMESTAPQQPDSQTAVSEADKAAASPGGSRTGSAKGKGSARGRSPKGEKGKRSRSGSAKKSPSKEGRKSAKEDKKAKGASPKRKGSRSKSPKKRRTPTPEPEPEPEPPAEPTGPPPPQPGSEDWVYVDEPIDENLANALAPHWENTESTYLGASKHVFRNVRNEREDIYHYYYRIRRNFEAYLRRPDSKQEFMNMWQQEYNLIAEDMRDDDETKAELHQRVQDLKEQLWEMSDERKLEAEAERQSVINEGWLEDRLGLLTNHYLTLLQCEVDRYQDTLRLLKDYYQGMEGKIPEELDPNYARIPLIDLPPMERPDSGIPPAESAVPSESHTQVVTPTPTTPSAKGKKGKGEVVEEIKDVDDELKPKIPLVPRRPGSSEGFFPIPTPGADKREAKGTKSRAGKGKEKEKAAAPSTSADEEKDTPQPPADPDERLIFEAYQFGLHKISEIWDNYKVGILTVAEMAAKDAEEEADKARDAEKAEKGDKKGKGKDKDKGAKRAKSKSPTGKKTPGGKKSPKKGKKTATPTPPPTPPPVEDTPEEKVKRELKERMKAEYLGAIALEESSLKTRMELIKIHAIEVLQELKARAEEAYKDMDNWLGLRFIQEMDSINIVCQYLGECIEKKAKIQPELVVFQDDFAINKLVKVYRTPSPPPRPYPIELAQMDTFTVEQIINLQTQFIKSAPSGFISAKGFIDTLCDMTALTHGMEALPDGWMNISIAQLETLAAQLSPDSEYIDWKTFLLQSCHPWCQPSQAQLLDTLEEFKKADVLNTGTVTREQFEQVPLWYSNDQRVPSPEDPTEPSPYNRTLHIQRLFFDIFADTAAIPPLLDYTNMLLYFSVDANYLNGFFRALSVASANHMPRPKPAEVETSKRDVETMKESQLSFENQDGNKVVENMTGEDLTLGPRHIEPSLGPPEEGVPVSAVSATVPLSALVQVLHHGQPSLGDSHRFSVTSDPEDTFGQERLAAVYRELGSEELEPVSFYTLIQHPIIQDCLSLCHRYKAPDFSNVFTAPAILPTDNDAHSIMS</sequence>
<feature type="region of interest" description="Disordered" evidence="2">
    <location>
        <begin position="806"/>
        <end position="832"/>
    </location>
</feature>
<dbReference type="EnsemblMetazoa" id="XM_030996859">
    <property type="protein sequence ID" value="XP_030852719"/>
    <property type="gene ID" value="LOC576444"/>
</dbReference>
<dbReference type="GO" id="GO:0005737">
    <property type="term" value="C:cytoplasm"/>
    <property type="evidence" value="ECO:0007669"/>
    <property type="project" value="UniProtKB-ARBA"/>
</dbReference>
<feature type="compositionally biased region" description="Basic and acidic residues" evidence="2">
    <location>
        <begin position="1047"/>
        <end position="1061"/>
    </location>
</feature>
<dbReference type="Pfam" id="PF06294">
    <property type="entry name" value="CH_2"/>
    <property type="match status" value="1"/>
</dbReference>
<dbReference type="PANTHER" id="PTHR14919">
    <property type="entry name" value="KPL2-RELATED"/>
    <property type="match status" value="1"/>
</dbReference>
<dbReference type="Pfam" id="PF00406">
    <property type="entry name" value="ADK"/>
    <property type="match status" value="1"/>
</dbReference>
<feature type="compositionally biased region" description="Basic residues" evidence="2">
    <location>
        <begin position="1065"/>
        <end position="1081"/>
    </location>
</feature>
<evidence type="ECO:0000313" key="4">
    <source>
        <dbReference type="EnsemblMetazoa" id="XP_030852719"/>
    </source>
</evidence>
<feature type="compositionally biased region" description="Basic residues" evidence="2">
    <location>
        <begin position="1495"/>
        <end position="1506"/>
    </location>
</feature>
<dbReference type="CTD" id="79925"/>
<dbReference type="Proteomes" id="UP000007110">
    <property type="component" value="Unassembled WGS sequence"/>
</dbReference>
<dbReference type="InterPro" id="IPR001715">
    <property type="entry name" value="CH_dom"/>
</dbReference>
<dbReference type="OrthoDB" id="62528at2759"/>
<feature type="compositionally biased region" description="Pro residues" evidence="2">
    <location>
        <begin position="1093"/>
        <end position="1104"/>
    </location>
</feature>
<evidence type="ECO:0000259" key="3">
    <source>
        <dbReference type="PROSITE" id="PS50021"/>
    </source>
</evidence>
<dbReference type="Gene3D" id="1.10.418.10">
    <property type="entry name" value="Calponin-like domain"/>
    <property type="match status" value="1"/>
</dbReference>
<feature type="domain" description="Calponin-homology (CH)" evidence="3">
    <location>
        <begin position="1"/>
        <end position="105"/>
    </location>
</feature>
<dbReference type="InParanoid" id="A0A7M7PKU9"/>
<feature type="compositionally biased region" description="Basic and acidic residues" evidence="2">
    <location>
        <begin position="949"/>
        <end position="969"/>
    </location>
</feature>
<feature type="region of interest" description="Disordered" evidence="2">
    <location>
        <begin position="861"/>
        <end position="895"/>
    </location>
</feature>
<organism evidence="4 5">
    <name type="scientific">Strongylocentrotus purpuratus</name>
    <name type="common">Purple sea urchin</name>
    <dbReference type="NCBI Taxonomy" id="7668"/>
    <lineage>
        <taxon>Eukaryota</taxon>
        <taxon>Metazoa</taxon>
        <taxon>Echinodermata</taxon>
        <taxon>Eleutherozoa</taxon>
        <taxon>Echinozoa</taxon>
        <taxon>Echinoidea</taxon>
        <taxon>Euechinoidea</taxon>
        <taxon>Echinacea</taxon>
        <taxon>Camarodonta</taxon>
        <taxon>Echinidea</taxon>
        <taxon>Strongylocentrotidae</taxon>
        <taxon>Strongylocentrotus</taxon>
    </lineage>
</organism>
<dbReference type="Gene3D" id="3.40.50.300">
    <property type="entry name" value="P-loop containing nucleotide triphosphate hydrolases"/>
    <property type="match status" value="2"/>
</dbReference>
<reference evidence="4" key="2">
    <citation type="submission" date="2021-01" db="UniProtKB">
        <authorList>
            <consortium name="EnsemblMetazoa"/>
        </authorList>
    </citation>
    <scope>IDENTIFICATION</scope>
</reference>
<feature type="compositionally biased region" description="Low complexity" evidence="2">
    <location>
        <begin position="650"/>
        <end position="661"/>
    </location>
</feature>
<dbReference type="InterPro" id="IPR052634">
    <property type="entry name" value="Sperm_flagellar-bone_growth"/>
</dbReference>
<feature type="region of interest" description="Disordered" evidence="2">
    <location>
        <begin position="638"/>
        <end position="752"/>
    </location>
</feature>
<dbReference type="KEGG" id="spu:576444"/>
<dbReference type="GeneID" id="576444"/>
<feature type="region of interest" description="Disordered" evidence="2">
    <location>
        <begin position="1455"/>
        <end position="1527"/>
    </location>
</feature>
<evidence type="ECO:0000256" key="1">
    <source>
        <dbReference type="SAM" id="Coils"/>
    </source>
</evidence>
<dbReference type="InterPro" id="IPR054517">
    <property type="entry name" value="SPEF2_D5"/>
</dbReference>
<accession>A0A7M7PKU9</accession>